<dbReference type="InterPro" id="IPR058781">
    <property type="entry name" value="HH_AprE-like"/>
</dbReference>
<evidence type="ECO:0000256" key="1">
    <source>
        <dbReference type="ARBA" id="ARBA00004377"/>
    </source>
</evidence>
<accession>A0ABS6N9U4</accession>
<dbReference type="Pfam" id="PF26002">
    <property type="entry name" value="Beta-barrel_AprE"/>
    <property type="match status" value="1"/>
</dbReference>
<comment type="similarity">
    <text evidence="2 9">Belongs to the membrane fusion protein (MFP) (TC 8.A.1) family.</text>
</comment>
<name>A0ABS6N9U4_9RHOB</name>
<keyword evidence="6 9" id="KW-0812">Transmembrane</keyword>
<evidence type="ECO:0000256" key="7">
    <source>
        <dbReference type="ARBA" id="ARBA00022989"/>
    </source>
</evidence>
<evidence type="ECO:0000256" key="8">
    <source>
        <dbReference type="ARBA" id="ARBA00023136"/>
    </source>
</evidence>
<proteinExistence type="inferred from homology"/>
<dbReference type="PANTHER" id="PTHR30386">
    <property type="entry name" value="MEMBRANE FUSION SUBUNIT OF EMRAB-TOLC MULTIDRUG EFFLUX PUMP"/>
    <property type="match status" value="1"/>
</dbReference>
<dbReference type="InterPro" id="IPR010129">
    <property type="entry name" value="T1SS_HlyD"/>
</dbReference>
<dbReference type="InterPro" id="IPR050739">
    <property type="entry name" value="MFP"/>
</dbReference>
<dbReference type="EMBL" id="JAHRWL010000002">
    <property type="protein sequence ID" value="MBV2360788.1"/>
    <property type="molecule type" value="Genomic_DNA"/>
</dbReference>
<dbReference type="InterPro" id="IPR058982">
    <property type="entry name" value="Beta-barrel_AprE"/>
</dbReference>
<keyword evidence="10" id="KW-0175">Coiled coil</keyword>
<evidence type="ECO:0000256" key="9">
    <source>
        <dbReference type="RuleBase" id="RU365093"/>
    </source>
</evidence>
<sequence length="431" mass="47636">MDRPLKTGFGWTARLGIIGVVVLLGSLVAWAHFVWISGAVIATGSIAIQGKPKQVQHFDGGVIEDILVSEGDTVIQGETLIVLDKTLLEANLAIYKARLAELLVRRDRLEAEQADLPAIEFAPFPPLLAGLDAETFRIGQREVFAARRALQQGREVQLREKMVQFGHQITGVEGLIASKRTQLSLIRQEMETTRTLEEKRLVAANQLMAIRRSEADLEGQLSEHQSEIARIRNSIQDAELEILQNRRQFKEQVVSDLGEVVAQIGELQQQVVSTEKQLDRVALKAPVSGIVHEMQVFTKGGVVQPGATVLQIVPVTERLTFELQVSPVSIDQVYVDQPATIRFSAFDQRTTPELTGTVRRVSPTSLTDPQTGVSFYVVELDIPDTEIAQLGALTLVPGMPLEGYLQTNARSVLSYVVKPMTDHLARAFREN</sequence>
<evidence type="ECO:0000313" key="14">
    <source>
        <dbReference type="Proteomes" id="UP001166293"/>
    </source>
</evidence>
<dbReference type="Proteomes" id="UP001166293">
    <property type="component" value="Unassembled WGS sequence"/>
</dbReference>
<keyword evidence="3 9" id="KW-0813">Transport</keyword>
<evidence type="ECO:0000259" key="11">
    <source>
        <dbReference type="Pfam" id="PF25994"/>
    </source>
</evidence>
<organism evidence="13 14">
    <name type="scientific">Thalassococcus arenae</name>
    <dbReference type="NCBI Taxonomy" id="2851652"/>
    <lineage>
        <taxon>Bacteria</taxon>
        <taxon>Pseudomonadati</taxon>
        <taxon>Pseudomonadota</taxon>
        <taxon>Alphaproteobacteria</taxon>
        <taxon>Rhodobacterales</taxon>
        <taxon>Roseobacteraceae</taxon>
        <taxon>Thalassococcus</taxon>
    </lineage>
</organism>
<evidence type="ECO:0000256" key="6">
    <source>
        <dbReference type="ARBA" id="ARBA00022692"/>
    </source>
</evidence>
<reference evidence="13" key="1">
    <citation type="submission" date="2021-06" db="EMBL/GenBank/DDBJ databases">
        <title>Thalassococcus sp. CAU 1522 isolated from sea sand, Republic of Korea.</title>
        <authorList>
            <person name="Kim W."/>
        </authorList>
    </citation>
    <scope>NUCLEOTIDE SEQUENCE</scope>
    <source>
        <strain evidence="13">CAU 1522</strain>
    </source>
</reference>
<evidence type="ECO:0000259" key="12">
    <source>
        <dbReference type="Pfam" id="PF26002"/>
    </source>
</evidence>
<comment type="caution">
    <text evidence="13">The sequence shown here is derived from an EMBL/GenBank/DDBJ whole genome shotgun (WGS) entry which is preliminary data.</text>
</comment>
<protein>
    <recommendedName>
        <fullName evidence="9">Membrane fusion protein (MFP) family protein</fullName>
    </recommendedName>
</protein>
<keyword evidence="8 9" id="KW-0472">Membrane</keyword>
<dbReference type="Pfam" id="PF25994">
    <property type="entry name" value="HH_AprE"/>
    <property type="match status" value="1"/>
</dbReference>
<evidence type="ECO:0000256" key="4">
    <source>
        <dbReference type="ARBA" id="ARBA00022475"/>
    </source>
</evidence>
<evidence type="ECO:0000256" key="2">
    <source>
        <dbReference type="ARBA" id="ARBA00009477"/>
    </source>
</evidence>
<comment type="subcellular location">
    <subcellularLocation>
        <location evidence="1 9">Cell inner membrane</location>
        <topology evidence="1 9">Single-pass membrane protein</topology>
    </subcellularLocation>
</comment>
<evidence type="ECO:0000256" key="5">
    <source>
        <dbReference type="ARBA" id="ARBA00022519"/>
    </source>
</evidence>
<dbReference type="NCBIfam" id="TIGR01843">
    <property type="entry name" value="type_I_hlyD"/>
    <property type="match status" value="1"/>
</dbReference>
<gene>
    <name evidence="13" type="ORF">KUH32_13550</name>
</gene>
<keyword evidence="5 9" id="KW-0997">Cell inner membrane</keyword>
<dbReference type="PANTHER" id="PTHR30386:SF17">
    <property type="entry name" value="ALKALINE PROTEASE SECRETION PROTEIN APRE"/>
    <property type="match status" value="1"/>
</dbReference>
<feature type="transmembrane region" description="Helical" evidence="9">
    <location>
        <begin position="12"/>
        <end position="35"/>
    </location>
</feature>
<feature type="domain" description="AprE-like long alpha-helical hairpin" evidence="11">
    <location>
        <begin position="89"/>
        <end position="275"/>
    </location>
</feature>
<keyword evidence="14" id="KW-1185">Reference proteome</keyword>
<dbReference type="RefSeq" id="WP_217779142.1">
    <property type="nucleotide sequence ID" value="NZ_JAHRWL010000002.1"/>
</dbReference>
<evidence type="ECO:0000256" key="3">
    <source>
        <dbReference type="ARBA" id="ARBA00022448"/>
    </source>
</evidence>
<evidence type="ECO:0000256" key="10">
    <source>
        <dbReference type="SAM" id="Coils"/>
    </source>
</evidence>
<keyword evidence="7 9" id="KW-1133">Transmembrane helix</keyword>
<feature type="coiled-coil region" evidence="10">
    <location>
        <begin position="214"/>
        <end position="284"/>
    </location>
</feature>
<feature type="domain" description="AprE-like beta-barrel" evidence="12">
    <location>
        <begin position="319"/>
        <end position="407"/>
    </location>
</feature>
<evidence type="ECO:0000313" key="13">
    <source>
        <dbReference type="EMBL" id="MBV2360788.1"/>
    </source>
</evidence>
<keyword evidence="4 9" id="KW-1003">Cell membrane</keyword>